<evidence type="ECO:0000313" key="3">
    <source>
        <dbReference type="Proteomes" id="UP000663505"/>
    </source>
</evidence>
<reference evidence="2 3" key="1">
    <citation type="submission" date="2021-02" db="EMBL/GenBank/DDBJ databases">
        <title>Alicyclobacillus curvatus sp. nov. and Alicyclobacillus mengziensis sp. nov., two acidophilic bacteria isolated from acid mine drainage.</title>
        <authorList>
            <person name="Huang Y."/>
        </authorList>
    </citation>
    <scope>NUCLEOTIDE SEQUENCE [LARGE SCALE GENOMIC DNA]</scope>
    <source>
        <strain evidence="2 3">S30H14</strain>
    </source>
</reference>
<feature type="region of interest" description="Disordered" evidence="1">
    <location>
        <begin position="20"/>
        <end position="49"/>
    </location>
</feature>
<dbReference type="EMBL" id="CP071182">
    <property type="protein sequence ID" value="QSO48111.1"/>
    <property type="molecule type" value="Genomic_DNA"/>
</dbReference>
<gene>
    <name evidence="2" type="ORF">JZ786_03615</name>
</gene>
<evidence type="ECO:0000313" key="2">
    <source>
        <dbReference type="EMBL" id="QSO48111.1"/>
    </source>
</evidence>
<dbReference type="RefSeq" id="WP_206657446.1">
    <property type="nucleotide sequence ID" value="NZ_CP071182.1"/>
</dbReference>
<dbReference type="AlphaFoldDB" id="A0A9X7VZW6"/>
<dbReference type="Proteomes" id="UP000663505">
    <property type="component" value="Chromosome"/>
</dbReference>
<protein>
    <submittedName>
        <fullName evidence="2">Uncharacterized protein</fullName>
    </submittedName>
</protein>
<sequence>MSKLAYDRVSYGCRRAVVQRRAGKNRSSAMQRRAGEHALGPASDVADIQ</sequence>
<accession>A0A9X7VZW6</accession>
<keyword evidence="3" id="KW-1185">Reference proteome</keyword>
<name>A0A9X7VZW6_9BACL</name>
<proteinExistence type="predicted"/>
<organism evidence="2 3">
    <name type="scientific">Alicyclobacillus mengziensis</name>
    <dbReference type="NCBI Taxonomy" id="2931921"/>
    <lineage>
        <taxon>Bacteria</taxon>
        <taxon>Bacillati</taxon>
        <taxon>Bacillota</taxon>
        <taxon>Bacilli</taxon>
        <taxon>Bacillales</taxon>
        <taxon>Alicyclobacillaceae</taxon>
        <taxon>Alicyclobacillus</taxon>
    </lineage>
</organism>
<evidence type="ECO:0000256" key="1">
    <source>
        <dbReference type="SAM" id="MobiDB-lite"/>
    </source>
</evidence>
<dbReference type="KEGG" id="afx:JZ786_03615"/>